<evidence type="ECO:0000256" key="3">
    <source>
        <dbReference type="ARBA" id="ARBA00022827"/>
    </source>
</evidence>
<keyword evidence="4" id="KW-0560">Oxidoreductase</keyword>
<dbReference type="PANTHER" id="PTHR43104:SF2">
    <property type="entry name" value="L-2-HYDROXYGLUTARATE DEHYDROGENASE, MITOCHONDRIAL"/>
    <property type="match status" value="1"/>
</dbReference>
<organism evidence="6 7">
    <name type="scientific">Sinomonas cyclohexanicum</name>
    <name type="common">Corynebacterium cyclohexanicum</name>
    <dbReference type="NCBI Taxonomy" id="322009"/>
    <lineage>
        <taxon>Bacteria</taxon>
        <taxon>Bacillati</taxon>
        <taxon>Actinomycetota</taxon>
        <taxon>Actinomycetes</taxon>
        <taxon>Micrococcales</taxon>
        <taxon>Micrococcaceae</taxon>
        <taxon>Sinomonas</taxon>
    </lineage>
</organism>
<gene>
    <name evidence="6" type="ORF">SCMU_04460</name>
</gene>
<evidence type="ECO:0000259" key="5">
    <source>
        <dbReference type="Pfam" id="PF01266"/>
    </source>
</evidence>
<accession>A0ABM7PQY3</accession>
<proteinExistence type="predicted"/>
<keyword evidence="2" id="KW-0285">Flavoprotein</keyword>
<reference evidence="6 7" key="1">
    <citation type="journal article" date="2021" name="J. Biosci. Bioeng.">
        <title>Identification and characterization of a chc gene cluster responsible for the aromatization pathway of cyclohexanecarboxylate degradation in Sinomonas cyclohexanicum ATCC 51369.</title>
        <authorList>
            <person name="Yamamoto T."/>
            <person name="Hasegawa Y."/>
            <person name="Lau P.C.K."/>
            <person name="Iwaki H."/>
        </authorList>
    </citation>
    <scope>NUCLEOTIDE SEQUENCE [LARGE SCALE GENOMIC DNA]</scope>
    <source>
        <strain evidence="6 7">ATCC 51369</strain>
    </source>
</reference>
<dbReference type="EMBL" id="AP024525">
    <property type="protein sequence ID" value="BCT74604.1"/>
    <property type="molecule type" value="Genomic_DNA"/>
</dbReference>
<dbReference type="Proteomes" id="UP001319861">
    <property type="component" value="Chromosome"/>
</dbReference>
<dbReference type="Gene3D" id="3.30.9.10">
    <property type="entry name" value="D-Amino Acid Oxidase, subunit A, domain 2"/>
    <property type="match status" value="1"/>
</dbReference>
<keyword evidence="3" id="KW-0274">FAD</keyword>
<name>A0ABM7PQY3_SINCY</name>
<evidence type="ECO:0000256" key="2">
    <source>
        <dbReference type="ARBA" id="ARBA00022630"/>
    </source>
</evidence>
<feature type="domain" description="FAD dependent oxidoreductase" evidence="5">
    <location>
        <begin position="1"/>
        <end position="171"/>
    </location>
</feature>
<evidence type="ECO:0000256" key="1">
    <source>
        <dbReference type="ARBA" id="ARBA00001974"/>
    </source>
</evidence>
<protein>
    <recommendedName>
        <fullName evidence="5">FAD dependent oxidoreductase domain-containing protein</fullName>
    </recommendedName>
</protein>
<comment type="cofactor">
    <cofactor evidence="1">
        <name>FAD</name>
        <dbReference type="ChEBI" id="CHEBI:57692"/>
    </cofactor>
</comment>
<evidence type="ECO:0000313" key="6">
    <source>
        <dbReference type="EMBL" id="BCT74604.1"/>
    </source>
</evidence>
<dbReference type="Pfam" id="PF01266">
    <property type="entry name" value="DAO"/>
    <property type="match status" value="1"/>
</dbReference>
<dbReference type="PANTHER" id="PTHR43104">
    <property type="entry name" value="L-2-HYDROXYGLUTARATE DEHYDROGENASE, MITOCHONDRIAL"/>
    <property type="match status" value="1"/>
</dbReference>
<evidence type="ECO:0000256" key="4">
    <source>
        <dbReference type="ARBA" id="ARBA00023002"/>
    </source>
</evidence>
<evidence type="ECO:0000313" key="7">
    <source>
        <dbReference type="Proteomes" id="UP001319861"/>
    </source>
</evidence>
<sequence length="178" mass="19522">MPFFGQYYVLDSAYRDVVAGLVYPVPDPRYPFLGVHLTKRVDGEMTIGPNAFLSLAREGYRGLALNRRDAAATAAYVGFWRFARRNLPTAAREIRTVLSAKRFVAEARRYVPALEGARTVAASRGVRAQAMRRDGTLVDDFAIQRRGRITHVRNAPSPGATSSMAIAEHIVGLIEGGG</sequence>
<dbReference type="InterPro" id="IPR006076">
    <property type="entry name" value="FAD-dep_OxRdtase"/>
</dbReference>
<keyword evidence="7" id="KW-1185">Reference proteome</keyword>